<evidence type="ECO:0000256" key="1">
    <source>
        <dbReference type="ARBA" id="ARBA00022448"/>
    </source>
</evidence>
<evidence type="ECO:0000313" key="11">
    <source>
        <dbReference type="EMBL" id="GFO89110.1"/>
    </source>
</evidence>
<keyword evidence="3 9" id="KW-0762">Sugar transport</keyword>
<reference evidence="11 12" key="1">
    <citation type="submission" date="2020-06" db="EMBL/GenBank/DDBJ databases">
        <title>Characterization of fructooligosaccharide metabolism and fructooligosaccharide-degrading enzymes in human commensal butyrate producers.</title>
        <authorList>
            <person name="Tanno H."/>
            <person name="Fujii T."/>
            <person name="Hirano K."/>
            <person name="Maeno S."/>
            <person name="Tonozuka T."/>
            <person name="Sakamoto M."/>
            <person name="Ohkuma M."/>
            <person name="Tochio T."/>
            <person name="Endo A."/>
        </authorList>
    </citation>
    <scope>NUCLEOTIDE SEQUENCE [LARGE SCALE GENOMIC DNA]</scope>
    <source>
        <strain evidence="11 12">JCM 31056</strain>
    </source>
</reference>
<dbReference type="PROSITE" id="PS00211">
    <property type="entry name" value="ABC_TRANSPORTER_1"/>
    <property type="match status" value="1"/>
</dbReference>
<evidence type="ECO:0000256" key="8">
    <source>
        <dbReference type="ARBA" id="ARBA00023136"/>
    </source>
</evidence>
<keyword evidence="4" id="KW-0677">Repeat</keyword>
<comment type="caution">
    <text evidence="11">The sequence shown here is derived from an EMBL/GenBank/DDBJ whole genome shotgun (WGS) entry which is preliminary data.</text>
</comment>
<feature type="domain" description="ABC transporter" evidence="10">
    <location>
        <begin position="253"/>
        <end position="494"/>
    </location>
</feature>
<dbReference type="PANTHER" id="PTHR43790:SF7">
    <property type="entry name" value="GALACTOSE_METHYL GALACTOSIDE IMPORT ATP-BINDING PROTEIN MGLA"/>
    <property type="match status" value="1"/>
</dbReference>
<dbReference type="InterPro" id="IPR050107">
    <property type="entry name" value="ABC_carbohydrate_import_ATPase"/>
</dbReference>
<organism evidence="11 12">
    <name type="scientific">Butyricicoccus faecihominis</name>
    <dbReference type="NCBI Taxonomy" id="1712515"/>
    <lineage>
        <taxon>Bacteria</taxon>
        <taxon>Bacillati</taxon>
        <taxon>Bacillota</taxon>
        <taxon>Clostridia</taxon>
        <taxon>Eubacteriales</taxon>
        <taxon>Butyricicoccaceae</taxon>
        <taxon>Butyricicoccus</taxon>
    </lineage>
</organism>
<dbReference type="InterPro" id="IPR003439">
    <property type="entry name" value="ABC_transporter-like_ATP-bd"/>
</dbReference>
<accession>A0ABQ1E2F1</accession>
<dbReference type="CDD" id="cd03216">
    <property type="entry name" value="ABC_Carb_Monos_I"/>
    <property type="match status" value="1"/>
</dbReference>
<dbReference type="PANTHER" id="PTHR43790">
    <property type="entry name" value="CARBOHYDRATE TRANSPORT ATP-BINDING PROTEIN MG119-RELATED"/>
    <property type="match status" value="1"/>
</dbReference>
<evidence type="ECO:0000256" key="7">
    <source>
        <dbReference type="ARBA" id="ARBA00022967"/>
    </source>
</evidence>
<protein>
    <recommendedName>
        <fullName evidence="9">Ribose/galactose/methyl galactoside import ATP-binding protein</fullName>
        <ecNumber evidence="9">7.5.2.11</ecNumber>
    </recommendedName>
</protein>
<dbReference type="Proteomes" id="UP000620147">
    <property type="component" value="Unassembled WGS sequence"/>
</dbReference>
<name>A0ABQ1E2F1_9FIRM</name>
<proteinExistence type="inferred from homology"/>
<keyword evidence="12" id="KW-1185">Reference proteome</keyword>
<evidence type="ECO:0000259" key="10">
    <source>
        <dbReference type="PROSITE" id="PS50893"/>
    </source>
</evidence>
<dbReference type="Gene3D" id="3.40.50.300">
    <property type="entry name" value="P-loop containing nucleotide triphosphate hydrolases"/>
    <property type="match status" value="2"/>
</dbReference>
<sequence length="503" mass="55895">MSQEYILEMTDIVKEFPGVRALKGVQLKVRPGTVHTLMGENGAGKSTLMKCLIGIHPPTSGKIVFEGKEIQFKNTLEALNSGISMIHQELSPVPERSVCENLWLGRAPRKGLIIDHKKMRQDSIELFNKLNLDVDPDEKMGNLTVAKMQMVEIAKAVSYDSRIVIMDEPTSSLTDAEVEHLFRIIAELKEKNVAIIYISHKMDEIFRISDDITVYRDGEYIATDRAENLNVDKVIQLMVGREVNNMFPKVECPIGETILKVENLSAGRAVKNVSFELHRGEILGMAGLVGAGRTETAEAIFGMRHMTGGKIYKDGQELHIKSPEDAIANKIGLLTEDRRGNGIVGLLSIQDNTVLANLKKYGFPLNHKKMREDTEEYVKKLNTKTPSIETPIQNLSGGNQQKVLVGRWLLTNPDILIVDEPTRGIDVGAKAEIHSLITKLAGEGKAIIMISSELPEVMGMSDRIVVMHEGIMTAILDRKDFSSELILKYATSEIPYQPAADEQ</sequence>
<evidence type="ECO:0000256" key="5">
    <source>
        <dbReference type="ARBA" id="ARBA00022741"/>
    </source>
</evidence>
<dbReference type="PROSITE" id="PS50893">
    <property type="entry name" value="ABC_TRANSPORTER_2"/>
    <property type="match status" value="2"/>
</dbReference>
<keyword evidence="8 9" id="KW-0472">Membrane</keyword>
<comment type="catalytic activity">
    <reaction evidence="9">
        <text>D-galactose(out) + ATP + H2O = D-galactose(in) + ADP + phosphate + H(+)</text>
        <dbReference type="Rhea" id="RHEA:60156"/>
        <dbReference type="ChEBI" id="CHEBI:4139"/>
        <dbReference type="ChEBI" id="CHEBI:15377"/>
        <dbReference type="ChEBI" id="CHEBI:15378"/>
        <dbReference type="ChEBI" id="CHEBI:30616"/>
        <dbReference type="ChEBI" id="CHEBI:43474"/>
        <dbReference type="ChEBI" id="CHEBI:456216"/>
        <dbReference type="EC" id="7.5.2.11"/>
    </reaction>
</comment>
<evidence type="ECO:0000256" key="6">
    <source>
        <dbReference type="ARBA" id="ARBA00022840"/>
    </source>
</evidence>
<comment type="subcellular location">
    <subcellularLocation>
        <location evidence="9">Cell membrane</location>
        <topology evidence="9">Peripheral membrane protein</topology>
    </subcellularLocation>
</comment>
<dbReference type="EMBL" id="BLYJ01000035">
    <property type="protein sequence ID" value="GFO89110.1"/>
    <property type="molecule type" value="Genomic_DNA"/>
</dbReference>
<dbReference type="InterPro" id="IPR017871">
    <property type="entry name" value="ABC_transporter-like_CS"/>
</dbReference>
<dbReference type="EC" id="7.5.2.11" evidence="9"/>
<dbReference type="InterPro" id="IPR027417">
    <property type="entry name" value="P-loop_NTPase"/>
</dbReference>
<keyword evidence="1 9" id="KW-0813">Transport</keyword>
<keyword evidence="6 9" id="KW-0067">ATP-binding</keyword>
<keyword evidence="7 9" id="KW-1278">Translocase</keyword>
<gene>
    <name evidence="11" type="primary">mglA</name>
    <name evidence="11" type="ORF">BUFA31_22740</name>
</gene>
<evidence type="ECO:0000256" key="4">
    <source>
        <dbReference type="ARBA" id="ARBA00022737"/>
    </source>
</evidence>
<evidence type="ECO:0000256" key="3">
    <source>
        <dbReference type="ARBA" id="ARBA00022597"/>
    </source>
</evidence>
<dbReference type="CDD" id="cd03215">
    <property type="entry name" value="ABC_Carb_Monos_II"/>
    <property type="match status" value="1"/>
</dbReference>
<evidence type="ECO:0000256" key="9">
    <source>
        <dbReference type="RuleBase" id="RU367029"/>
    </source>
</evidence>
<comment type="similarity">
    <text evidence="9">Belongs to the ABC transporter superfamily.</text>
</comment>
<dbReference type="SMART" id="SM00382">
    <property type="entry name" value="AAA"/>
    <property type="match status" value="2"/>
</dbReference>
<keyword evidence="5 9" id="KW-0547">Nucleotide-binding</keyword>
<evidence type="ECO:0000256" key="2">
    <source>
        <dbReference type="ARBA" id="ARBA00022475"/>
    </source>
</evidence>
<dbReference type="InterPro" id="IPR003593">
    <property type="entry name" value="AAA+_ATPase"/>
</dbReference>
<comment type="function">
    <text evidence="9">Part of an ABC transporter complex involved in carbohydrate import. Could be involved in ribose, galactose and/or methyl galactoside import. Responsible for energy coupling to the transport system.</text>
</comment>
<feature type="domain" description="ABC transporter" evidence="10">
    <location>
        <begin position="7"/>
        <end position="242"/>
    </location>
</feature>
<dbReference type="Pfam" id="PF00005">
    <property type="entry name" value="ABC_tran"/>
    <property type="match status" value="2"/>
</dbReference>
<evidence type="ECO:0000313" key="12">
    <source>
        <dbReference type="Proteomes" id="UP000620147"/>
    </source>
</evidence>
<keyword evidence="2 9" id="KW-1003">Cell membrane</keyword>
<dbReference type="SUPFAM" id="SSF52540">
    <property type="entry name" value="P-loop containing nucleoside triphosphate hydrolases"/>
    <property type="match status" value="2"/>
</dbReference>
<dbReference type="GO" id="GO:0005524">
    <property type="term" value="F:ATP binding"/>
    <property type="evidence" value="ECO:0007669"/>
    <property type="project" value="UniProtKB-KW"/>
</dbReference>